<dbReference type="InterPro" id="IPR026699">
    <property type="entry name" value="Exosome_RNA_bind1/RRP40/RRP4"/>
</dbReference>
<organism evidence="5 6">
    <name type="scientific">Astathelohania contejeani</name>
    <dbReference type="NCBI Taxonomy" id="164912"/>
    <lineage>
        <taxon>Eukaryota</taxon>
        <taxon>Fungi</taxon>
        <taxon>Fungi incertae sedis</taxon>
        <taxon>Microsporidia</taxon>
        <taxon>Astathelohaniidae</taxon>
        <taxon>Astathelohania</taxon>
    </lineage>
</organism>
<evidence type="ECO:0000256" key="2">
    <source>
        <dbReference type="ARBA" id="ARBA00022835"/>
    </source>
</evidence>
<dbReference type="InterPro" id="IPR004088">
    <property type="entry name" value="KH_dom_type_1"/>
</dbReference>
<name>A0ABQ7I1N6_9MICR</name>
<dbReference type="SUPFAM" id="SSF54791">
    <property type="entry name" value="Eukaryotic type KH-domain (KH-domain type I)"/>
    <property type="match status" value="1"/>
</dbReference>
<evidence type="ECO:0000313" key="5">
    <source>
        <dbReference type="EMBL" id="KAF7684291.1"/>
    </source>
</evidence>
<dbReference type="Pfam" id="PF21262">
    <property type="entry name" value="RRP40_S1"/>
    <property type="match status" value="1"/>
</dbReference>
<proteinExistence type="predicted"/>
<dbReference type="Gene3D" id="3.30.1370.10">
    <property type="entry name" value="K Homology domain, type 1"/>
    <property type="match status" value="1"/>
</dbReference>
<keyword evidence="2" id="KW-0271">Exosome</keyword>
<evidence type="ECO:0000256" key="1">
    <source>
        <dbReference type="ARBA" id="ARBA00004123"/>
    </source>
</evidence>
<dbReference type="SUPFAM" id="SSF50249">
    <property type="entry name" value="Nucleic acid-binding proteins"/>
    <property type="match status" value="1"/>
</dbReference>
<comment type="subcellular location">
    <subcellularLocation>
        <location evidence="1">Nucleus</location>
    </subcellularLocation>
</comment>
<dbReference type="PANTHER" id="PTHR21321">
    <property type="entry name" value="PNAS-3 RELATED"/>
    <property type="match status" value="1"/>
</dbReference>
<feature type="domain" description="K Homology" evidence="4">
    <location>
        <begin position="131"/>
        <end position="174"/>
    </location>
</feature>
<accession>A0ABQ7I1N6</accession>
<evidence type="ECO:0000256" key="3">
    <source>
        <dbReference type="ARBA" id="ARBA00022884"/>
    </source>
</evidence>
<reference evidence="5 6" key="1">
    <citation type="submission" date="2019-01" db="EMBL/GenBank/DDBJ databases">
        <title>Genomes sequencing and comparative genomics of infectious freshwater microsporidia, Cucumispora dikerogammari and Thelohania contejeani.</title>
        <authorList>
            <person name="Cormier A."/>
            <person name="Giraud I."/>
            <person name="Wattier R."/>
            <person name="Teixeira M."/>
            <person name="Grandjean F."/>
            <person name="Rigaud T."/>
            <person name="Cordaux R."/>
        </authorList>
    </citation>
    <scope>NUCLEOTIDE SEQUENCE [LARGE SCALE GENOMIC DNA]</scope>
    <source>
        <strain evidence="5">T1</strain>
        <tissue evidence="5">Spores</tissue>
    </source>
</reference>
<sequence>MEVLESVLPGDKISKKGRFSLGIHNSRAYLAGNLIHLSPSKYFISSKTNRYSPSIDDLVIGKIIYTSPEYYKLDLGGCVGYLPSLSFPNATKRNRPELKHGDWVFCRVVRVCAEPLLTCIGKGLGPLVGDVFPIPCWKIRSFYLTDYLNKIGKNYKFMIALGLNGWVWISSESALTVREVYNLIK</sequence>
<dbReference type="InterPro" id="IPR012340">
    <property type="entry name" value="NA-bd_OB-fold"/>
</dbReference>
<keyword evidence="3" id="KW-0694">RNA-binding</keyword>
<dbReference type="EMBL" id="SBIQ01000019">
    <property type="protein sequence ID" value="KAF7684291.1"/>
    <property type="molecule type" value="Genomic_DNA"/>
</dbReference>
<dbReference type="PANTHER" id="PTHR21321:SF1">
    <property type="entry name" value="EXOSOME COMPLEX COMPONENT RRP40"/>
    <property type="match status" value="1"/>
</dbReference>
<keyword evidence="6" id="KW-1185">Reference proteome</keyword>
<dbReference type="InterPro" id="IPR036612">
    <property type="entry name" value="KH_dom_type_1_sf"/>
</dbReference>
<dbReference type="Proteomes" id="UP001516464">
    <property type="component" value="Unassembled WGS sequence"/>
</dbReference>
<dbReference type="Gene3D" id="2.40.50.140">
    <property type="entry name" value="Nucleic acid-binding proteins"/>
    <property type="match status" value="1"/>
</dbReference>
<evidence type="ECO:0000313" key="6">
    <source>
        <dbReference type="Proteomes" id="UP001516464"/>
    </source>
</evidence>
<gene>
    <name evidence="5" type="primary">exosc3</name>
    <name evidence="5" type="ORF">TCON_0501</name>
</gene>
<evidence type="ECO:0000259" key="4">
    <source>
        <dbReference type="Pfam" id="PF15985"/>
    </source>
</evidence>
<protein>
    <submittedName>
        <fullName evidence="5">Exosome complex component rrp40</fullName>
    </submittedName>
</protein>
<comment type="caution">
    <text evidence="5">The sequence shown here is derived from an EMBL/GenBank/DDBJ whole genome shotgun (WGS) entry which is preliminary data.</text>
</comment>
<dbReference type="Pfam" id="PF15985">
    <property type="entry name" value="KH_6"/>
    <property type="match status" value="1"/>
</dbReference>